<dbReference type="Proteomes" id="UP000036700">
    <property type="component" value="Chromosome"/>
</dbReference>
<name>A0A0U4EZG8_9BURK</name>
<evidence type="ECO:0000313" key="2">
    <source>
        <dbReference type="Proteomes" id="UP000036700"/>
    </source>
</evidence>
<dbReference type="NCBIfam" id="NF047384">
    <property type="entry name" value="BspC_dom"/>
    <property type="match status" value="1"/>
</dbReference>
<dbReference type="KEGG" id="ptx:ABW99_20770"/>
<dbReference type="RefSeq" id="WP_052892745.1">
    <property type="nucleotide sequence ID" value="NZ_CP011568.3"/>
</dbReference>
<gene>
    <name evidence="1" type="ORF">ABW99_20770</name>
</gene>
<sequence length="138" mass="15343">MLHAAPDHDYFNYLTKKLHVGNEVARCALAITQAVRLRLAGHAFAQSDSEVLAASVKHRTTIFSIGHPIPIDTAVVMPGSLYGKRSGHWQNLRVRCGLRNHRVRVIEFSRPHKLRVASGARAPLPAPRYFVATANGWM</sequence>
<organism evidence="1 2">
    <name type="scientific">Pandoraea thiooxydans</name>
    <dbReference type="NCBI Taxonomy" id="445709"/>
    <lineage>
        <taxon>Bacteria</taxon>
        <taxon>Pseudomonadati</taxon>
        <taxon>Pseudomonadota</taxon>
        <taxon>Betaproteobacteria</taxon>
        <taxon>Burkholderiales</taxon>
        <taxon>Burkholderiaceae</taxon>
        <taxon>Pandoraea</taxon>
    </lineage>
</organism>
<evidence type="ECO:0000313" key="1">
    <source>
        <dbReference type="EMBL" id="ALX34819.1"/>
    </source>
</evidence>
<dbReference type="InterPro" id="IPR059225">
    <property type="entry name" value="BspC"/>
</dbReference>
<accession>A0A0U4EZG8</accession>
<dbReference type="EMBL" id="CP011568">
    <property type="protein sequence ID" value="ALX34819.1"/>
    <property type="molecule type" value="Genomic_DNA"/>
</dbReference>
<protein>
    <submittedName>
        <fullName evidence="1">Uncharacterized protein</fullName>
    </submittedName>
</protein>
<proteinExistence type="predicted"/>
<dbReference type="OrthoDB" id="9007204at2"/>
<reference evidence="2" key="1">
    <citation type="submission" date="2015-06" db="EMBL/GenBank/DDBJ databases">
        <authorList>
            <person name="Hoefler B.C."/>
            <person name="Straight P.D."/>
        </authorList>
    </citation>
    <scope>NUCLEOTIDE SEQUENCE [LARGE SCALE GENOMIC DNA]</scope>
    <source>
        <strain evidence="2">DSM 25325</strain>
    </source>
</reference>
<dbReference type="AlphaFoldDB" id="A0A0U4EZG8"/>
<keyword evidence="2" id="KW-1185">Reference proteome</keyword>